<comment type="function">
    <text evidence="6">Catalyzes the interconversion of beta-pyran and beta-furan forms of D-ribose.</text>
</comment>
<keyword evidence="5 6" id="KW-0119">Carbohydrate metabolism</keyword>
<dbReference type="EC" id="5.4.99.62" evidence="2 6"/>
<gene>
    <name evidence="6" type="primary">rbsD</name>
    <name evidence="7" type="ORF">CLV38_11070</name>
</gene>
<protein>
    <recommendedName>
        <fullName evidence="2 6">D-ribose pyranase</fullName>
        <ecNumber evidence="2 6">5.4.99.62</ecNumber>
    </recommendedName>
</protein>
<comment type="catalytic activity">
    <reaction evidence="1 6">
        <text>beta-D-ribopyranose = beta-D-ribofuranose</text>
        <dbReference type="Rhea" id="RHEA:25432"/>
        <dbReference type="ChEBI" id="CHEBI:27476"/>
        <dbReference type="ChEBI" id="CHEBI:47002"/>
        <dbReference type="EC" id="5.4.99.62"/>
    </reaction>
</comment>
<dbReference type="InterPro" id="IPR023064">
    <property type="entry name" value="D-ribose_pyranase"/>
</dbReference>
<dbReference type="GO" id="GO:0062193">
    <property type="term" value="F:D-ribose pyranase activity"/>
    <property type="evidence" value="ECO:0007669"/>
    <property type="project" value="UniProtKB-EC"/>
</dbReference>
<keyword evidence="4 6" id="KW-0413">Isomerase</keyword>
<evidence type="ECO:0000256" key="2">
    <source>
        <dbReference type="ARBA" id="ARBA00012862"/>
    </source>
</evidence>
<proteinExistence type="inferred from homology"/>
<feature type="binding site" evidence="6">
    <location>
        <position position="28"/>
    </location>
    <ligand>
        <name>substrate</name>
    </ligand>
</feature>
<keyword evidence="8" id="KW-1185">Reference proteome</keyword>
<dbReference type="GO" id="GO:0016872">
    <property type="term" value="F:intramolecular lyase activity"/>
    <property type="evidence" value="ECO:0007669"/>
    <property type="project" value="UniProtKB-UniRule"/>
</dbReference>
<evidence type="ECO:0000256" key="3">
    <source>
        <dbReference type="ARBA" id="ARBA00022490"/>
    </source>
</evidence>
<dbReference type="GO" id="GO:0048029">
    <property type="term" value="F:monosaccharide binding"/>
    <property type="evidence" value="ECO:0007669"/>
    <property type="project" value="InterPro"/>
</dbReference>
<dbReference type="SUPFAM" id="SSF102546">
    <property type="entry name" value="RbsD-like"/>
    <property type="match status" value="1"/>
</dbReference>
<dbReference type="GO" id="GO:0019303">
    <property type="term" value="P:D-ribose catabolic process"/>
    <property type="evidence" value="ECO:0007669"/>
    <property type="project" value="UniProtKB-UniRule"/>
</dbReference>
<evidence type="ECO:0000313" key="7">
    <source>
        <dbReference type="EMBL" id="PRY82609.1"/>
    </source>
</evidence>
<dbReference type="InterPro" id="IPR007721">
    <property type="entry name" value="RbsD_FucU"/>
</dbReference>
<evidence type="ECO:0000256" key="4">
    <source>
        <dbReference type="ARBA" id="ARBA00023235"/>
    </source>
</evidence>
<organism evidence="7 8">
    <name type="scientific">Alkalibacterium olivapovliticus</name>
    <dbReference type="NCBI Taxonomy" id="99907"/>
    <lineage>
        <taxon>Bacteria</taxon>
        <taxon>Bacillati</taxon>
        <taxon>Bacillota</taxon>
        <taxon>Bacilli</taxon>
        <taxon>Lactobacillales</taxon>
        <taxon>Carnobacteriaceae</taxon>
        <taxon>Alkalibacterium</taxon>
    </lineage>
</organism>
<dbReference type="AlphaFoldDB" id="A0A2T0W7F1"/>
<comment type="subcellular location">
    <subcellularLocation>
        <location evidence="6">Cytoplasm</location>
    </subcellularLocation>
</comment>
<dbReference type="UniPathway" id="UPA00916">
    <property type="reaction ID" value="UER00888"/>
</dbReference>
<feature type="active site" description="Proton donor" evidence="6">
    <location>
        <position position="20"/>
    </location>
</feature>
<dbReference type="HAMAP" id="MF_01661">
    <property type="entry name" value="D_rib_pyranase"/>
    <property type="match status" value="1"/>
</dbReference>
<comment type="subunit">
    <text evidence="6">Homodecamer.</text>
</comment>
<comment type="caution">
    <text evidence="7">The sequence shown here is derived from an EMBL/GenBank/DDBJ whole genome shotgun (WGS) entry which is preliminary data.</text>
</comment>
<evidence type="ECO:0000256" key="6">
    <source>
        <dbReference type="HAMAP-Rule" id="MF_01661"/>
    </source>
</evidence>
<evidence type="ECO:0000256" key="1">
    <source>
        <dbReference type="ARBA" id="ARBA00000223"/>
    </source>
</evidence>
<dbReference type="GO" id="GO:0005829">
    <property type="term" value="C:cytosol"/>
    <property type="evidence" value="ECO:0007669"/>
    <property type="project" value="TreeGrafter"/>
</dbReference>
<dbReference type="PANTHER" id="PTHR37831">
    <property type="entry name" value="D-RIBOSE PYRANASE"/>
    <property type="match status" value="1"/>
</dbReference>
<name>A0A2T0W7F1_9LACT</name>
<dbReference type="NCBIfam" id="NF008761">
    <property type="entry name" value="PRK11797.1"/>
    <property type="match status" value="1"/>
</dbReference>
<comment type="similarity">
    <text evidence="6">Belongs to the RbsD / FucU family. RbsD subfamily.</text>
</comment>
<sequence length="133" mass="14574">MKKHGILNSDISKILSDLGHTDQIVIADCGLPVPEGVKKIDLAVKFGTPTFLEVVEEVLKDMKVEHAIVAEEIKDQNADVFHTLTEAFETDSITHSFVSHEAFKQMSAKAKVIIRTGEATPYANVILQAGVLF</sequence>
<dbReference type="EMBL" id="PVTO01000010">
    <property type="protein sequence ID" value="PRY82609.1"/>
    <property type="molecule type" value="Genomic_DNA"/>
</dbReference>
<accession>A0A2T0W7F1</accession>
<comment type="pathway">
    <text evidence="6">Carbohydrate metabolism; D-ribose degradation; D-ribose 5-phosphate from beta-D-ribopyranose: step 1/2.</text>
</comment>
<dbReference type="PANTHER" id="PTHR37831:SF1">
    <property type="entry name" value="D-RIBOSE PYRANASE"/>
    <property type="match status" value="1"/>
</dbReference>
<keyword evidence="3 6" id="KW-0963">Cytoplasm</keyword>
<evidence type="ECO:0000313" key="8">
    <source>
        <dbReference type="Proteomes" id="UP000238205"/>
    </source>
</evidence>
<dbReference type="RefSeq" id="WP_106193074.1">
    <property type="nucleotide sequence ID" value="NZ_PVTO01000010.1"/>
</dbReference>
<evidence type="ECO:0000256" key="5">
    <source>
        <dbReference type="ARBA" id="ARBA00023277"/>
    </source>
</evidence>
<dbReference type="Pfam" id="PF05025">
    <property type="entry name" value="RbsD_FucU"/>
    <property type="match status" value="1"/>
</dbReference>
<feature type="binding site" evidence="6">
    <location>
        <begin position="122"/>
        <end position="124"/>
    </location>
    <ligand>
        <name>substrate</name>
    </ligand>
</feature>
<reference evidence="7 8" key="1">
    <citation type="submission" date="2018-03" db="EMBL/GenBank/DDBJ databases">
        <title>Genomic Encyclopedia of Archaeal and Bacterial Type Strains, Phase II (KMG-II): from individual species to whole genera.</title>
        <authorList>
            <person name="Goeker M."/>
        </authorList>
    </citation>
    <scope>NUCLEOTIDE SEQUENCE [LARGE SCALE GENOMIC DNA]</scope>
    <source>
        <strain evidence="7 8">DSM 13175</strain>
    </source>
</reference>
<dbReference type="Gene3D" id="3.40.1650.10">
    <property type="entry name" value="RbsD-like domain"/>
    <property type="match status" value="1"/>
</dbReference>
<dbReference type="OrthoDB" id="9805009at2"/>
<dbReference type="InterPro" id="IPR023750">
    <property type="entry name" value="RbsD-like_sf"/>
</dbReference>
<dbReference type="Proteomes" id="UP000238205">
    <property type="component" value="Unassembled WGS sequence"/>
</dbReference>
<feature type="binding site" evidence="6">
    <location>
        <position position="100"/>
    </location>
    <ligand>
        <name>substrate</name>
    </ligand>
</feature>